<reference evidence="1 2" key="1">
    <citation type="submission" date="2020-11" db="EMBL/GenBank/DDBJ databases">
        <title>Indigenous Rhizobia Nodulating Common beans in Western Kenya.</title>
        <authorList>
            <person name="Wekesa C.S."/>
            <person name="Oelmueller R."/>
            <person name="Furch A.C."/>
        </authorList>
    </citation>
    <scope>NUCLEOTIDE SEQUENCE [LARGE SCALE GENOMIC DNA]</scope>
    <source>
        <strain evidence="2">BS3</strain>
    </source>
</reference>
<gene>
    <name evidence="1" type="ORF">HER27_009610</name>
</gene>
<evidence type="ECO:0000313" key="2">
    <source>
        <dbReference type="Proteomes" id="UP000540266"/>
    </source>
</evidence>
<name>A0A7X6J296_9HYPH</name>
<organism evidence="1 2">
    <name type="scientific">Rhizobium phaseoli</name>
    <dbReference type="NCBI Taxonomy" id="396"/>
    <lineage>
        <taxon>Bacteria</taxon>
        <taxon>Pseudomonadati</taxon>
        <taxon>Pseudomonadota</taxon>
        <taxon>Alphaproteobacteria</taxon>
        <taxon>Hyphomicrobiales</taxon>
        <taxon>Rhizobiaceae</taxon>
        <taxon>Rhizobium/Agrobacterium group</taxon>
        <taxon>Rhizobium</taxon>
    </lineage>
</organism>
<accession>A0A7X6J296</accession>
<dbReference type="RefSeq" id="WP_064829935.1">
    <property type="nucleotide sequence ID" value="NZ_CP013532.1"/>
</dbReference>
<evidence type="ECO:0000313" key="1">
    <source>
        <dbReference type="EMBL" id="QPK10773.1"/>
    </source>
</evidence>
<proteinExistence type="predicted"/>
<sequence>MTKKDRAPRRAPEGALLSATDAADLLGIGRTRFWQLRKEFNLQRVEWSPETRPLYRRDDVLKLVAVPQGEQGAQAAEPVMQTATPSDPKKVLAIDAGFKVSKGFEHITVEEWHEANRDALKRKQSAHLPDLE</sequence>
<dbReference type="GeneID" id="45957317"/>
<dbReference type="AlphaFoldDB" id="A0A7X6J296"/>
<dbReference type="Proteomes" id="UP000540266">
    <property type="component" value="Chromosome"/>
</dbReference>
<protein>
    <submittedName>
        <fullName evidence="1">Uncharacterized protein</fullName>
    </submittedName>
</protein>
<dbReference type="EMBL" id="CP064931">
    <property type="protein sequence ID" value="QPK10773.1"/>
    <property type="molecule type" value="Genomic_DNA"/>
</dbReference>